<protein>
    <submittedName>
        <fullName evidence="1">Uncharacterized protein</fullName>
    </submittedName>
</protein>
<dbReference type="Proteomes" id="UP000565262">
    <property type="component" value="Unassembled WGS sequence"/>
</dbReference>
<gene>
    <name evidence="1" type="ORF">H4O21_22540</name>
</gene>
<organism evidence="1 2">
    <name type="scientific">Oceanospirillum sediminis</name>
    <dbReference type="NCBI Taxonomy" id="2760088"/>
    <lineage>
        <taxon>Bacteria</taxon>
        <taxon>Pseudomonadati</taxon>
        <taxon>Pseudomonadota</taxon>
        <taxon>Gammaproteobacteria</taxon>
        <taxon>Oceanospirillales</taxon>
        <taxon>Oceanospirillaceae</taxon>
        <taxon>Oceanospirillum</taxon>
    </lineage>
</organism>
<sequence length="52" mass="6283">MKYAGCRTSPAQEAKPITAKELIEFEEKRRRERMFRSKEGRVKRPIRRMKMA</sequence>
<accession>A0A839IVC0</accession>
<name>A0A839IVC0_9GAMM</name>
<dbReference type="RefSeq" id="WP_182811548.1">
    <property type="nucleotide sequence ID" value="NZ_JACJFM010000052.1"/>
</dbReference>
<proteinExistence type="predicted"/>
<keyword evidence="2" id="KW-1185">Reference proteome</keyword>
<evidence type="ECO:0000313" key="2">
    <source>
        <dbReference type="Proteomes" id="UP000565262"/>
    </source>
</evidence>
<comment type="caution">
    <text evidence="1">The sequence shown here is derived from an EMBL/GenBank/DDBJ whole genome shotgun (WGS) entry which is preliminary data.</text>
</comment>
<reference evidence="1 2" key="1">
    <citation type="submission" date="2020-08" db="EMBL/GenBank/DDBJ databases">
        <title>Oceanospirillum sp. nov. isolated from marine sediment.</title>
        <authorList>
            <person name="Ji X."/>
        </authorList>
    </citation>
    <scope>NUCLEOTIDE SEQUENCE [LARGE SCALE GENOMIC DNA]</scope>
    <source>
        <strain evidence="1 2">D5</strain>
    </source>
</reference>
<dbReference type="AlphaFoldDB" id="A0A839IVC0"/>
<evidence type="ECO:0000313" key="1">
    <source>
        <dbReference type="EMBL" id="MBB1489393.1"/>
    </source>
</evidence>
<dbReference type="EMBL" id="JACJFM010000052">
    <property type="protein sequence ID" value="MBB1489393.1"/>
    <property type="molecule type" value="Genomic_DNA"/>
</dbReference>